<evidence type="ECO:0000313" key="3">
    <source>
        <dbReference type="Proteomes" id="UP000236333"/>
    </source>
</evidence>
<sequence length="231" mass="24182">MSQIEPLSSRMPYMVGIGNHEAGPCKGAGNDPSGEAPYNPDWGNFGPESGGECGAMAAHRFLMPGENLALRGGAFAAMAAAAVAPAGAERGRGGGAWEAAAASKLQLPRALTAVIPSSAGTILAAGVAEQEQEEQQEQQEQEQQEQEAEGGEQGADELGADAGVGGLSAHAPRAKAPFWYSFEYGSVHFTVISTEHDLTAGSKQRRWLEADLEGVDRCRTPWLVVALHRPM</sequence>
<gene>
    <name evidence="2" type="ORF">TSOC_007136</name>
</gene>
<protein>
    <submittedName>
        <fullName evidence="2">Putative inactive purple acid phosphatase 9</fullName>
    </submittedName>
</protein>
<dbReference type="Proteomes" id="UP000236333">
    <property type="component" value="Unassembled WGS sequence"/>
</dbReference>
<dbReference type="SUPFAM" id="SSF56300">
    <property type="entry name" value="Metallo-dependent phosphatases"/>
    <property type="match status" value="1"/>
</dbReference>
<proteinExistence type="predicted"/>
<evidence type="ECO:0000256" key="1">
    <source>
        <dbReference type="SAM" id="MobiDB-lite"/>
    </source>
</evidence>
<organism evidence="2 3">
    <name type="scientific">Tetrabaena socialis</name>
    <dbReference type="NCBI Taxonomy" id="47790"/>
    <lineage>
        <taxon>Eukaryota</taxon>
        <taxon>Viridiplantae</taxon>
        <taxon>Chlorophyta</taxon>
        <taxon>core chlorophytes</taxon>
        <taxon>Chlorophyceae</taxon>
        <taxon>CS clade</taxon>
        <taxon>Chlamydomonadales</taxon>
        <taxon>Tetrabaenaceae</taxon>
        <taxon>Tetrabaena</taxon>
    </lineage>
</organism>
<dbReference type="Gene3D" id="3.60.21.10">
    <property type="match status" value="1"/>
</dbReference>
<keyword evidence="3" id="KW-1185">Reference proteome</keyword>
<feature type="compositionally biased region" description="Acidic residues" evidence="1">
    <location>
        <begin position="130"/>
        <end position="159"/>
    </location>
</feature>
<dbReference type="PANTHER" id="PTHR45778">
    <property type="entry name" value="PURPLE ACID PHOSPHATASE-RELATED"/>
    <property type="match status" value="1"/>
</dbReference>
<dbReference type="InterPro" id="IPR029052">
    <property type="entry name" value="Metallo-depent_PP-like"/>
</dbReference>
<comment type="caution">
    <text evidence="2">The sequence shown here is derived from an EMBL/GenBank/DDBJ whole genome shotgun (WGS) entry which is preliminary data.</text>
</comment>
<reference evidence="2 3" key="1">
    <citation type="journal article" date="2017" name="Mol. Biol. Evol.">
        <title>The 4-celled Tetrabaena socialis nuclear genome reveals the essential components for genetic control of cell number at the origin of multicellularity in the volvocine lineage.</title>
        <authorList>
            <person name="Featherston J."/>
            <person name="Arakaki Y."/>
            <person name="Hanschen E.R."/>
            <person name="Ferris P.J."/>
            <person name="Michod R.E."/>
            <person name="Olson B.J.S.C."/>
            <person name="Nozaki H."/>
            <person name="Durand P.M."/>
        </authorList>
    </citation>
    <scope>NUCLEOTIDE SEQUENCE [LARGE SCALE GENOMIC DNA]</scope>
    <source>
        <strain evidence="2 3">NIES-571</strain>
    </source>
</reference>
<dbReference type="OrthoDB" id="45007at2759"/>
<accession>A0A2J8A1U2</accession>
<dbReference type="EMBL" id="PGGS01000233">
    <property type="protein sequence ID" value="PNH06496.1"/>
    <property type="molecule type" value="Genomic_DNA"/>
</dbReference>
<feature type="region of interest" description="Disordered" evidence="1">
    <location>
        <begin position="126"/>
        <end position="166"/>
    </location>
</feature>
<dbReference type="PANTHER" id="PTHR45778:SF7">
    <property type="entry name" value="PURPLE ACID PHOSPHATASE"/>
    <property type="match status" value="1"/>
</dbReference>
<name>A0A2J8A1U2_9CHLO</name>
<dbReference type="AlphaFoldDB" id="A0A2J8A1U2"/>
<evidence type="ECO:0000313" key="2">
    <source>
        <dbReference type="EMBL" id="PNH06496.1"/>
    </source>
</evidence>